<accession>A0A8J2K6G9</accession>
<proteinExistence type="predicted"/>
<dbReference type="AlphaFoldDB" id="A0A8J2K6G9"/>
<organism evidence="2 3">
    <name type="scientific">Allacma fusca</name>
    <dbReference type="NCBI Taxonomy" id="39272"/>
    <lineage>
        <taxon>Eukaryota</taxon>
        <taxon>Metazoa</taxon>
        <taxon>Ecdysozoa</taxon>
        <taxon>Arthropoda</taxon>
        <taxon>Hexapoda</taxon>
        <taxon>Collembola</taxon>
        <taxon>Symphypleona</taxon>
        <taxon>Sminthuridae</taxon>
        <taxon>Allacma</taxon>
    </lineage>
</organism>
<feature type="non-terminal residue" evidence="2">
    <location>
        <position position="106"/>
    </location>
</feature>
<evidence type="ECO:0000313" key="2">
    <source>
        <dbReference type="EMBL" id="CAG7730558.1"/>
    </source>
</evidence>
<reference evidence="2" key="1">
    <citation type="submission" date="2021-06" db="EMBL/GenBank/DDBJ databases">
        <authorList>
            <person name="Hodson N. C."/>
            <person name="Mongue J. A."/>
            <person name="Jaron S. K."/>
        </authorList>
    </citation>
    <scope>NUCLEOTIDE SEQUENCE</scope>
</reference>
<evidence type="ECO:0000313" key="3">
    <source>
        <dbReference type="Proteomes" id="UP000708208"/>
    </source>
</evidence>
<gene>
    <name evidence="2" type="ORF">AFUS01_LOCUS19190</name>
</gene>
<name>A0A8J2K6G9_9HEXA</name>
<protein>
    <submittedName>
        <fullName evidence="2">Uncharacterized protein</fullName>
    </submittedName>
</protein>
<comment type="caution">
    <text evidence="2">The sequence shown here is derived from an EMBL/GenBank/DDBJ whole genome shotgun (WGS) entry which is preliminary data.</text>
</comment>
<dbReference type="Proteomes" id="UP000708208">
    <property type="component" value="Unassembled WGS sequence"/>
</dbReference>
<dbReference type="EMBL" id="CAJVCH010196473">
    <property type="protein sequence ID" value="CAG7730558.1"/>
    <property type="molecule type" value="Genomic_DNA"/>
</dbReference>
<evidence type="ECO:0000256" key="1">
    <source>
        <dbReference type="SAM" id="MobiDB-lite"/>
    </source>
</evidence>
<feature type="region of interest" description="Disordered" evidence="1">
    <location>
        <begin position="82"/>
        <end position="106"/>
    </location>
</feature>
<keyword evidence="3" id="KW-1185">Reference proteome</keyword>
<sequence>MMIMMTTVDHHVTEIYLPSEMQIMQVSEKTVTTEIVVVRKYLKTISSYLGEHNPCGNGGIHPNVESPPNQVLTREVVLRVSPPKGNMSDDAVQSDFSLLPREQFSE</sequence>